<organism evidence="15">
    <name type="scientific">Darwinula stevensoni</name>
    <dbReference type="NCBI Taxonomy" id="69355"/>
    <lineage>
        <taxon>Eukaryota</taxon>
        <taxon>Metazoa</taxon>
        <taxon>Ecdysozoa</taxon>
        <taxon>Arthropoda</taxon>
        <taxon>Crustacea</taxon>
        <taxon>Oligostraca</taxon>
        <taxon>Ostracoda</taxon>
        <taxon>Podocopa</taxon>
        <taxon>Podocopida</taxon>
        <taxon>Darwinulocopina</taxon>
        <taxon>Darwinuloidea</taxon>
        <taxon>Darwinulidae</taxon>
        <taxon>Darwinula</taxon>
    </lineage>
</organism>
<evidence type="ECO:0000259" key="14">
    <source>
        <dbReference type="Pfam" id="PF03143"/>
    </source>
</evidence>
<dbReference type="OrthoDB" id="274683at2759"/>
<keyword evidence="9 13" id="KW-0687">Ribonucleoprotein</keyword>
<comment type="similarity">
    <text evidence="1 13">Belongs to the universal ribosomal protein uL3 family.</text>
</comment>
<dbReference type="Proteomes" id="UP000677054">
    <property type="component" value="Unassembled WGS sequence"/>
</dbReference>
<keyword evidence="7 13" id="KW-0689">Ribosomal protein</keyword>
<evidence type="ECO:0000256" key="1">
    <source>
        <dbReference type="ARBA" id="ARBA00006540"/>
    </source>
</evidence>
<accession>A0A7R9AIL1</accession>
<keyword evidence="2" id="KW-0699">rRNA-binding</keyword>
<sequence>MVMPGDNVSITVELIAPIAMEEGLRFAIREGGRTVGAGVVAKIIASRSIVIGFLTKYKDTIMSLGLIGRKVGMTRVFTEDGASIPVTVLEVVPNRVTQIKTVASDGYTGLQVAYGTRRASRINKALTGHYAKTGSSAGAGIHEFPVANEVLANYIAGTNITVDIFQAGQLVDVTGTSMGKGFAGAIKRHHFKSNRASHGNSKSHNVPGSIGMAQDPGRVFPGKRMPGHLGATKVTTQNLEVVRVDAERNLLLIKGAIPGSKGGDVVVRSAIKAKATKAQGGSK</sequence>
<evidence type="ECO:0000256" key="5">
    <source>
        <dbReference type="ARBA" id="ARBA00022884"/>
    </source>
</evidence>
<dbReference type="SUPFAM" id="SSF50465">
    <property type="entry name" value="EF-Tu/eEF-1alpha/eIF2-gamma C-terminal domain"/>
    <property type="match status" value="1"/>
</dbReference>
<dbReference type="Pfam" id="PF00297">
    <property type="entry name" value="Ribosomal_L3"/>
    <property type="match status" value="1"/>
</dbReference>
<dbReference type="SUPFAM" id="SSF50447">
    <property type="entry name" value="Translation proteins"/>
    <property type="match status" value="1"/>
</dbReference>
<dbReference type="InterPro" id="IPR009001">
    <property type="entry name" value="Transl_elong_EF1A/Init_IF2_C"/>
</dbReference>
<evidence type="ECO:0000256" key="2">
    <source>
        <dbReference type="ARBA" id="ARBA00022730"/>
    </source>
</evidence>
<keyword evidence="3" id="KW-0547">Nucleotide-binding</keyword>
<feature type="domain" description="Translation elongation factor EFTu/EF1A C-terminal" evidence="14">
    <location>
        <begin position="1"/>
        <end position="43"/>
    </location>
</feature>
<keyword evidence="4" id="KW-0251">Elongation factor</keyword>
<dbReference type="InterPro" id="IPR019927">
    <property type="entry name" value="Ribosomal_uL3_bac/org-type"/>
</dbReference>
<proteinExistence type="inferred from homology"/>
<dbReference type="EMBL" id="CAJPEV010009525">
    <property type="protein sequence ID" value="CAG0905711.1"/>
    <property type="molecule type" value="Genomic_DNA"/>
</dbReference>
<dbReference type="GO" id="GO:0003735">
    <property type="term" value="F:structural constituent of ribosome"/>
    <property type="evidence" value="ECO:0007669"/>
    <property type="project" value="InterPro"/>
</dbReference>
<dbReference type="InterPro" id="IPR009000">
    <property type="entry name" value="Transl_B-barrel_sf"/>
</dbReference>
<protein>
    <recommendedName>
        <fullName evidence="11">Large ribosomal subunit protein uL3c</fullName>
    </recommendedName>
    <alternativeName>
        <fullName evidence="12">39S ribosomal protein L3, mitochondrial</fullName>
    </alternativeName>
    <alternativeName>
        <fullName evidence="10">Large ribosomal subunit protein uL3m</fullName>
    </alternativeName>
</protein>
<dbReference type="EMBL" id="LR909043">
    <property type="protein sequence ID" value="CAD7254416.1"/>
    <property type="molecule type" value="Genomic_DNA"/>
</dbReference>
<dbReference type="PANTHER" id="PTHR11229">
    <property type="entry name" value="50S RIBOSOMAL PROTEIN L3"/>
    <property type="match status" value="1"/>
</dbReference>
<evidence type="ECO:0000313" key="16">
    <source>
        <dbReference type="Proteomes" id="UP000677054"/>
    </source>
</evidence>
<evidence type="ECO:0000256" key="6">
    <source>
        <dbReference type="ARBA" id="ARBA00022917"/>
    </source>
</evidence>
<dbReference type="InterPro" id="IPR019926">
    <property type="entry name" value="Ribosomal_uL3_CS"/>
</dbReference>
<evidence type="ECO:0000256" key="12">
    <source>
        <dbReference type="ARBA" id="ARBA00035396"/>
    </source>
</evidence>
<keyword evidence="16" id="KW-1185">Reference proteome</keyword>
<dbReference type="Gene3D" id="3.30.160.810">
    <property type="match status" value="1"/>
</dbReference>
<dbReference type="InterPro" id="IPR004160">
    <property type="entry name" value="Transl_elong_EFTu/EF1A_C"/>
</dbReference>
<dbReference type="AlphaFoldDB" id="A0A7R9AIL1"/>
<dbReference type="FunFam" id="2.40.30.10:FF:000004">
    <property type="entry name" value="50S ribosomal protein L3"/>
    <property type="match status" value="1"/>
</dbReference>
<dbReference type="Pfam" id="PF03143">
    <property type="entry name" value="GTP_EFTU_D3"/>
    <property type="match status" value="1"/>
</dbReference>
<reference evidence="15" key="1">
    <citation type="submission" date="2020-11" db="EMBL/GenBank/DDBJ databases">
        <authorList>
            <person name="Tran Van P."/>
        </authorList>
    </citation>
    <scope>NUCLEOTIDE SEQUENCE</scope>
</reference>
<dbReference type="GO" id="GO:0003746">
    <property type="term" value="F:translation elongation factor activity"/>
    <property type="evidence" value="ECO:0007669"/>
    <property type="project" value="UniProtKB-KW"/>
</dbReference>
<dbReference type="PANTHER" id="PTHR11229:SF16">
    <property type="entry name" value="LARGE RIBOSOMAL SUBUNIT PROTEIN UL3C"/>
    <property type="match status" value="1"/>
</dbReference>
<evidence type="ECO:0000256" key="13">
    <source>
        <dbReference type="RuleBase" id="RU003905"/>
    </source>
</evidence>
<dbReference type="Gene3D" id="2.40.30.10">
    <property type="entry name" value="Translation factors"/>
    <property type="match status" value="2"/>
</dbReference>
<name>A0A7R9AIL1_9CRUS</name>
<evidence type="ECO:0000256" key="7">
    <source>
        <dbReference type="ARBA" id="ARBA00022980"/>
    </source>
</evidence>
<dbReference type="NCBIfam" id="TIGR03625">
    <property type="entry name" value="L3_bact"/>
    <property type="match status" value="1"/>
</dbReference>
<dbReference type="GO" id="GO:0022625">
    <property type="term" value="C:cytosolic large ribosomal subunit"/>
    <property type="evidence" value="ECO:0007669"/>
    <property type="project" value="TreeGrafter"/>
</dbReference>
<evidence type="ECO:0000256" key="9">
    <source>
        <dbReference type="ARBA" id="ARBA00023274"/>
    </source>
</evidence>
<evidence type="ECO:0000313" key="15">
    <source>
        <dbReference type="EMBL" id="CAD7254416.1"/>
    </source>
</evidence>
<evidence type="ECO:0000256" key="8">
    <source>
        <dbReference type="ARBA" id="ARBA00023134"/>
    </source>
</evidence>
<dbReference type="GO" id="GO:0019843">
    <property type="term" value="F:rRNA binding"/>
    <property type="evidence" value="ECO:0007669"/>
    <property type="project" value="UniProtKB-KW"/>
</dbReference>
<evidence type="ECO:0000256" key="3">
    <source>
        <dbReference type="ARBA" id="ARBA00022741"/>
    </source>
</evidence>
<dbReference type="InterPro" id="IPR000597">
    <property type="entry name" value="Ribosomal_uL3"/>
</dbReference>
<keyword evidence="8" id="KW-0342">GTP-binding</keyword>
<dbReference type="HAMAP" id="MF_01325_B">
    <property type="entry name" value="Ribosomal_uL3_B"/>
    <property type="match status" value="1"/>
</dbReference>
<gene>
    <name evidence="15" type="ORF">DSTB1V02_LOCUS14162</name>
</gene>
<keyword evidence="6" id="KW-0648">Protein biosynthesis</keyword>
<keyword evidence="5" id="KW-0694">RNA-binding</keyword>
<dbReference type="GO" id="GO:0005525">
    <property type="term" value="F:GTP binding"/>
    <property type="evidence" value="ECO:0007669"/>
    <property type="project" value="UniProtKB-KW"/>
</dbReference>
<evidence type="ECO:0000256" key="10">
    <source>
        <dbReference type="ARBA" id="ARBA00035209"/>
    </source>
</evidence>
<dbReference type="PROSITE" id="PS00474">
    <property type="entry name" value="RIBOSOMAL_L3"/>
    <property type="match status" value="1"/>
</dbReference>
<evidence type="ECO:0000256" key="11">
    <source>
        <dbReference type="ARBA" id="ARBA00035213"/>
    </source>
</evidence>
<evidence type="ECO:0000256" key="4">
    <source>
        <dbReference type="ARBA" id="ARBA00022768"/>
    </source>
</evidence>